<protein>
    <submittedName>
        <fullName evidence="3">Uncharacterized protein</fullName>
    </submittedName>
</protein>
<accession>A4XCP2</accession>
<dbReference type="eggNOG" id="COG1572">
    <property type="taxonomic scope" value="Bacteria"/>
</dbReference>
<sequence>MRLTVGPLPPAVYWRRRAVVLGAAFLLLVVVLYSWGNSEEPAKNASGQEQATSSDSTPDPETPADAEQPDPLPPGDSGDAGGADPPNSEPSEMDEVSDPPPSAPPATDDGTCTDDEISVTAVALPASVGQGGAVDLQLKIKNSSDRTCSRDVGADLQELFLKSGAATIWSSDSCGTGEGSDVQSFTPNFVRSYQIRWNGNDDTRCSGGVAVGPEAPPGTYQLLARVGTKYSAPVEIKITG</sequence>
<dbReference type="Proteomes" id="UP000000235">
    <property type="component" value="Chromosome"/>
</dbReference>
<reference evidence="4" key="1">
    <citation type="journal article" date="2007" name="Proc. Natl. Acad. Sci. U.S.A.">
        <title>Genome sequencing reveals complex secondary metabolome in the marine actinomycete Salinispora tropica.</title>
        <authorList>
            <person name="Udwary D.W."/>
            <person name="Zeigler L."/>
            <person name="Asolkar R.N."/>
            <person name="Singan V."/>
            <person name="Lapidus A."/>
            <person name="Fenical W."/>
            <person name="Jensen P.R."/>
            <person name="Moore B.S."/>
        </authorList>
    </citation>
    <scope>NUCLEOTIDE SEQUENCE [LARGE SCALE GENOMIC DNA]</scope>
    <source>
        <strain evidence="4">ATCC BAA-916 / DSM 44818 / CNB-440</strain>
    </source>
</reference>
<feature type="transmembrane region" description="Helical" evidence="2">
    <location>
        <begin position="18"/>
        <end position="36"/>
    </location>
</feature>
<dbReference type="HOGENOM" id="CLU_075791_1_1_11"/>
<gene>
    <name evidence="3" type="ordered locus">Strop_4271</name>
</gene>
<evidence type="ECO:0000313" key="4">
    <source>
        <dbReference type="Proteomes" id="UP000000235"/>
    </source>
</evidence>
<dbReference type="RefSeq" id="WP_012015463.1">
    <property type="nucleotide sequence ID" value="NC_009380.1"/>
</dbReference>
<keyword evidence="4" id="KW-1185">Reference proteome</keyword>
<keyword evidence="2" id="KW-1133">Transmembrane helix</keyword>
<name>A4XCP2_SALTO</name>
<feature type="region of interest" description="Disordered" evidence="1">
    <location>
        <begin position="39"/>
        <end position="113"/>
    </location>
</feature>
<dbReference type="EMBL" id="CP000667">
    <property type="protein sequence ID" value="ABP56699.1"/>
    <property type="molecule type" value="Genomic_DNA"/>
</dbReference>
<dbReference type="AlphaFoldDB" id="A4XCP2"/>
<evidence type="ECO:0000256" key="2">
    <source>
        <dbReference type="SAM" id="Phobius"/>
    </source>
</evidence>
<keyword evidence="2" id="KW-0812">Transmembrane</keyword>
<dbReference type="PATRIC" id="fig|369723.5.peg.4416"/>
<dbReference type="KEGG" id="stp:Strop_4271"/>
<evidence type="ECO:0000313" key="3">
    <source>
        <dbReference type="EMBL" id="ABP56699.1"/>
    </source>
</evidence>
<proteinExistence type="predicted"/>
<organism evidence="3 4">
    <name type="scientific">Salinispora tropica (strain ATCC BAA-916 / DSM 44818 / JCM 13857 / NBRC 105044 / CNB-440)</name>
    <dbReference type="NCBI Taxonomy" id="369723"/>
    <lineage>
        <taxon>Bacteria</taxon>
        <taxon>Bacillati</taxon>
        <taxon>Actinomycetota</taxon>
        <taxon>Actinomycetes</taxon>
        <taxon>Micromonosporales</taxon>
        <taxon>Micromonosporaceae</taxon>
        <taxon>Salinispora</taxon>
    </lineage>
</organism>
<keyword evidence="2" id="KW-0472">Membrane</keyword>
<dbReference type="STRING" id="369723.Strop_4271"/>
<evidence type="ECO:0000256" key="1">
    <source>
        <dbReference type="SAM" id="MobiDB-lite"/>
    </source>
</evidence>
<feature type="compositionally biased region" description="Polar residues" evidence="1">
    <location>
        <begin position="45"/>
        <end position="59"/>
    </location>
</feature>